<evidence type="ECO:0000256" key="5">
    <source>
        <dbReference type="ARBA" id="ARBA00022741"/>
    </source>
</evidence>
<dbReference type="FunFam" id="3.40.50.300:FF:000163">
    <property type="entry name" value="Multidrug resistance-associated protein member 4"/>
    <property type="match status" value="1"/>
</dbReference>
<dbReference type="CDD" id="cd18579">
    <property type="entry name" value="ABC_6TM_ABCC_D1"/>
    <property type="match status" value="1"/>
</dbReference>
<keyword evidence="8 10" id="KW-0472">Membrane</keyword>
<evidence type="ECO:0000256" key="4">
    <source>
        <dbReference type="ARBA" id="ARBA00022737"/>
    </source>
</evidence>
<dbReference type="EMBL" id="OU893347">
    <property type="protein sequence ID" value="CAG9786868.1"/>
    <property type="molecule type" value="Genomic_DNA"/>
</dbReference>
<dbReference type="PROSITE" id="PS50929">
    <property type="entry name" value="ABC_TM1F"/>
    <property type="match status" value="2"/>
</dbReference>
<accession>A0A9N9R046</accession>
<keyword evidence="14" id="KW-1185">Reference proteome</keyword>
<dbReference type="InterPro" id="IPR027417">
    <property type="entry name" value="P-loop_NTPase"/>
</dbReference>
<evidence type="ECO:0000256" key="2">
    <source>
        <dbReference type="ARBA" id="ARBA00022448"/>
    </source>
</evidence>
<evidence type="ECO:0000256" key="6">
    <source>
        <dbReference type="ARBA" id="ARBA00022840"/>
    </source>
</evidence>
<evidence type="ECO:0000256" key="8">
    <source>
        <dbReference type="ARBA" id="ARBA00023136"/>
    </source>
</evidence>
<dbReference type="PANTHER" id="PTHR24223:SF324">
    <property type="entry name" value="LD17001P"/>
    <property type="match status" value="1"/>
</dbReference>
<reference evidence="13" key="1">
    <citation type="submission" date="2021-12" db="EMBL/GenBank/DDBJ databases">
        <authorList>
            <person name="King R."/>
        </authorList>
    </citation>
    <scope>NUCLEOTIDE SEQUENCE</scope>
</reference>
<dbReference type="PANTHER" id="PTHR24223">
    <property type="entry name" value="ATP-BINDING CASSETTE SUB-FAMILY C"/>
    <property type="match status" value="1"/>
</dbReference>
<name>A0A9N9R046_9NEOP</name>
<dbReference type="Proteomes" id="UP001153714">
    <property type="component" value="Chromosome 16"/>
</dbReference>
<dbReference type="SMART" id="SM00382">
    <property type="entry name" value="AAA"/>
    <property type="match status" value="2"/>
</dbReference>
<dbReference type="Pfam" id="PF00005">
    <property type="entry name" value="ABC_tran"/>
    <property type="match status" value="2"/>
</dbReference>
<feature type="transmembrane region" description="Helical" evidence="10">
    <location>
        <begin position="82"/>
        <end position="101"/>
    </location>
</feature>
<dbReference type="FunFam" id="1.20.1560.10:FF:000026">
    <property type="entry name" value="Multidrug resistance-associated protein lethal(2)03659"/>
    <property type="match status" value="1"/>
</dbReference>
<dbReference type="GO" id="GO:0005524">
    <property type="term" value="F:ATP binding"/>
    <property type="evidence" value="ECO:0007669"/>
    <property type="project" value="UniProtKB-KW"/>
</dbReference>
<dbReference type="Pfam" id="PF00664">
    <property type="entry name" value="ABC_membrane"/>
    <property type="match status" value="2"/>
</dbReference>
<feature type="region of interest" description="Disordered" evidence="9">
    <location>
        <begin position="671"/>
        <end position="692"/>
    </location>
</feature>
<dbReference type="InterPro" id="IPR036640">
    <property type="entry name" value="ABC1_TM_sf"/>
</dbReference>
<dbReference type="GO" id="GO:0016887">
    <property type="term" value="F:ATP hydrolysis activity"/>
    <property type="evidence" value="ECO:0007669"/>
    <property type="project" value="InterPro"/>
</dbReference>
<evidence type="ECO:0000256" key="1">
    <source>
        <dbReference type="ARBA" id="ARBA00004141"/>
    </source>
</evidence>
<keyword evidence="4" id="KW-0677">Repeat</keyword>
<dbReference type="CDD" id="cd03244">
    <property type="entry name" value="ABCC_MRP_domain2"/>
    <property type="match status" value="1"/>
</dbReference>
<feature type="transmembrane region" description="Helical" evidence="10">
    <location>
        <begin position="814"/>
        <end position="836"/>
    </location>
</feature>
<keyword evidence="2" id="KW-0813">Transport</keyword>
<sequence length="1423" mass="159625">MDPKCNNNEREQNPREKANLLSHLVYWYTKPIFDKGRKGQLSIADVYRCMPAHRAAPRGDEMGQKWTQEVQNKNRKPSLLRAILNIYGLRFIIFNIVFSIADTGVKLAVPLCLEGLLSYFSPSHGGISTSHAYLYALGIIGLMVIQSTMMPPMLLWLLEMGLKIRVACCSLIYRKLLRLDLNTGGKASEGLTGHVINLLTTDAERFDMAALFVMEIVRAPIESTIIIYLMYRQIGLASLVGVAFILFFIPLQAYLGKVLGNLRHLTTEKTDNRIRMMNEVIQSIEAIKMYAWENAFAKMIGVARRKEMNVIKKMSWLHAVMISCVKLNSKVAIFLSIISYIAYDNDLTAAKIYVLFSYYEMLKYNLIDFLPIAISFTIEAYVSVKRMQEFMLLPEVNNNDGVDLVNIDEPHIESNGVAEKSSEMESHMEQPKQPLVICMNNYTAHWRNTEDESLDKKVVALDNINLKIKPDILTVIVGEVGAGKTTLLQAILREISPTSGQLETYGTIAYAAQDPWLFEASVRQNILFGQKMDLRRYNKVIECCQLKPDLDILPFGDKTIVGEKGVSLSGGQRARISLARCVYQNADVYLLDDPLAAVDAKVAQAMFSNCIHGFLRSRAVILVTHNVQYATYADHVVVMRNAQIQIQGTYEELKNKTSEFEKLKEFSEKNEEEEKDVAKSNKRNRLKSLSETSQQSFNMDFNNDLDPEYEEEDQNEGSISRDVYFAYFKSGGNKWTLLLLVFLFVPAQIFYSATDVWMQEWVNIEEENIAENQRHTNITQTNSTQINTSFIESSSVIYEDLSANRFGLTRDQCIYVYGVLIAIAVAFTWTKLVVFYNTCIKASVALHDGLFRGVTNAPMWFFHHNHSGRILNRFSNDMGMMDTILPGALVDCLGFFLEVLFVLIVVCLMNWWLLLPTAVLTSILFMLRKLYLCTSRELERIGAIVNSQTLSHATSTISGLSTIRSCGVQQRTVAQEFDSLQDLHSSAWALELVTTRAFEWWMDMLCCTFLACVIGSFLLLDASQTASGSVGLAITQVLGLVGMCQFGMRQTAEVENHMTSVERILEYSKLPSESPMDPDEKALRSKHPGLDLKTWPTKGEIVFKDVSLEYEKPPKKESVAEDEKEKETGDLEPILAINDISFTIKSSEKVAVVGRTGAGKSSLISALFRLNRISGSVRVDGVCAEECGLRAWRSQLCALPQRPALFAATLRDNLDPAQQYADAEIYRALEQVELSELVGGWAGGLGGKVGDGGGNLSSGQRQLVCMARAALTGARVLVLDEATANVDAKTDKLIQATIRNKFANSTVLTIAHRLNTVMDYDRVIVMDKGRIVESGHPYELLTQVSSPCVTTSPNHVTLDHKTRAPLATPENFGLRDRVYSNRSETEQLGMFKTLVEQTGKENAAALYKMAEESYNNKLTKKDL</sequence>
<dbReference type="SUPFAM" id="SSF52540">
    <property type="entry name" value="P-loop containing nucleoside triphosphate hydrolases"/>
    <property type="match status" value="2"/>
</dbReference>
<proteinExistence type="predicted"/>
<dbReference type="InterPro" id="IPR017871">
    <property type="entry name" value="ABC_transporter-like_CS"/>
</dbReference>
<dbReference type="GO" id="GO:0016020">
    <property type="term" value="C:membrane"/>
    <property type="evidence" value="ECO:0007669"/>
    <property type="project" value="UniProtKB-SubCell"/>
</dbReference>
<feature type="transmembrane region" description="Helical" evidence="10">
    <location>
        <begin position="316"/>
        <end position="342"/>
    </location>
</feature>
<dbReference type="InterPro" id="IPR044746">
    <property type="entry name" value="ABCC_6TM_D1"/>
</dbReference>
<feature type="domain" description="ABC transmembrane type-1" evidence="12">
    <location>
        <begin position="93"/>
        <end position="377"/>
    </location>
</feature>
<dbReference type="GO" id="GO:0140359">
    <property type="term" value="F:ABC-type transporter activity"/>
    <property type="evidence" value="ECO:0007669"/>
    <property type="project" value="InterPro"/>
</dbReference>
<keyword evidence="5" id="KW-0547">Nucleotide-binding</keyword>
<organism evidence="13 14">
    <name type="scientific">Diatraea saccharalis</name>
    <name type="common">sugarcane borer</name>
    <dbReference type="NCBI Taxonomy" id="40085"/>
    <lineage>
        <taxon>Eukaryota</taxon>
        <taxon>Metazoa</taxon>
        <taxon>Ecdysozoa</taxon>
        <taxon>Arthropoda</taxon>
        <taxon>Hexapoda</taxon>
        <taxon>Insecta</taxon>
        <taxon>Pterygota</taxon>
        <taxon>Neoptera</taxon>
        <taxon>Endopterygota</taxon>
        <taxon>Lepidoptera</taxon>
        <taxon>Glossata</taxon>
        <taxon>Ditrysia</taxon>
        <taxon>Pyraloidea</taxon>
        <taxon>Crambidae</taxon>
        <taxon>Crambinae</taxon>
        <taxon>Diatraea</taxon>
    </lineage>
</organism>
<feature type="domain" description="ABC transmembrane type-1" evidence="12">
    <location>
        <begin position="738"/>
        <end position="1056"/>
    </location>
</feature>
<dbReference type="OrthoDB" id="6500128at2759"/>
<keyword evidence="7 10" id="KW-1133">Transmembrane helix</keyword>
<protein>
    <recommendedName>
        <fullName evidence="15">Multidrug resistance-associated protein lethal(2)03659</fullName>
    </recommendedName>
</protein>
<feature type="transmembrane region" description="Helical" evidence="10">
    <location>
        <begin position="883"/>
        <end position="905"/>
    </location>
</feature>
<feature type="transmembrane region" description="Helical" evidence="10">
    <location>
        <begin position="362"/>
        <end position="382"/>
    </location>
</feature>
<feature type="domain" description="ABC transporter" evidence="11">
    <location>
        <begin position="1119"/>
        <end position="1353"/>
    </location>
</feature>
<dbReference type="FunFam" id="3.40.50.300:FF:000973">
    <property type="entry name" value="Multidrug resistance-associated protein 4"/>
    <property type="match status" value="1"/>
</dbReference>
<keyword evidence="3 10" id="KW-0812">Transmembrane</keyword>
<dbReference type="CDD" id="cd03250">
    <property type="entry name" value="ABCC_MRP_domain1"/>
    <property type="match status" value="1"/>
</dbReference>
<comment type="subcellular location">
    <subcellularLocation>
        <location evidence="1">Membrane</location>
        <topology evidence="1">Multi-pass membrane protein</topology>
    </subcellularLocation>
</comment>
<dbReference type="InterPro" id="IPR003439">
    <property type="entry name" value="ABC_transporter-like_ATP-bd"/>
</dbReference>
<evidence type="ECO:0000256" key="10">
    <source>
        <dbReference type="SAM" id="Phobius"/>
    </source>
</evidence>
<dbReference type="FunFam" id="1.20.1560.10:FF:000014">
    <property type="entry name" value="Multidrug resistance-associated protein member 4"/>
    <property type="match status" value="1"/>
</dbReference>
<feature type="domain" description="ABC transporter" evidence="11">
    <location>
        <begin position="444"/>
        <end position="666"/>
    </location>
</feature>
<dbReference type="Gene3D" id="1.20.1560.10">
    <property type="entry name" value="ABC transporter type 1, transmembrane domain"/>
    <property type="match status" value="2"/>
</dbReference>
<evidence type="ECO:0000313" key="14">
    <source>
        <dbReference type="Proteomes" id="UP001153714"/>
    </source>
</evidence>
<feature type="transmembrane region" description="Helical" evidence="10">
    <location>
        <begin position="236"/>
        <end position="255"/>
    </location>
</feature>
<evidence type="ECO:0000259" key="11">
    <source>
        <dbReference type="PROSITE" id="PS50893"/>
    </source>
</evidence>
<evidence type="ECO:0000313" key="13">
    <source>
        <dbReference type="EMBL" id="CAG9786868.1"/>
    </source>
</evidence>
<feature type="transmembrane region" description="Helical" evidence="10">
    <location>
        <begin position="735"/>
        <end position="753"/>
    </location>
</feature>
<feature type="transmembrane region" description="Helical" evidence="10">
    <location>
        <begin position="132"/>
        <end position="158"/>
    </location>
</feature>
<evidence type="ECO:0000256" key="3">
    <source>
        <dbReference type="ARBA" id="ARBA00022692"/>
    </source>
</evidence>
<dbReference type="PROSITE" id="PS00211">
    <property type="entry name" value="ABC_TRANSPORTER_1"/>
    <property type="match status" value="2"/>
</dbReference>
<dbReference type="InterPro" id="IPR011527">
    <property type="entry name" value="ABC1_TM_dom"/>
</dbReference>
<reference evidence="13" key="2">
    <citation type="submission" date="2022-10" db="EMBL/GenBank/DDBJ databases">
        <authorList>
            <consortium name="ENA_rothamsted_submissions"/>
            <consortium name="culmorum"/>
            <person name="King R."/>
        </authorList>
    </citation>
    <scope>NUCLEOTIDE SEQUENCE</scope>
</reference>
<dbReference type="SUPFAM" id="SSF90123">
    <property type="entry name" value="ABC transporter transmembrane region"/>
    <property type="match status" value="2"/>
</dbReference>
<dbReference type="PROSITE" id="PS50893">
    <property type="entry name" value="ABC_TRANSPORTER_2"/>
    <property type="match status" value="2"/>
</dbReference>
<evidence type="ECO:0000256" key="7">
    <source>
        <dbReference type="ARBA" id="ARBA00022989"/>
    </source>
</evidence>
<feature type="transmembrane region" description="Helical" evidence="10">
    <location>
        <begin position="911"/>
        <end position="931"/>
    </location>
</feature>
<evidence type="ECO:0000256" key="9">
    <source>
        <dbReference type="SAM" id="MobiDB-lite"/>
    </source>
</evidence>
<keyword evidence="6" id="KW-0067">ATP-binding</keyword>
<dbReference type="Gene3D" id="3.40.50.300">
    <property type="entry name" value="P-loop containing nucleotide triphosphate hydrolases"/>
    <property type="match status" value="2"/>
</dbReference>
<evidence type="ECO:0000259" key="12">
    <source>
        <dbReference type="PROSITE" id="PS50929"/>
    </source>
</evidence>
<dbReference type="InterPro" id="IPR003593">
    <property type="entry name" value="AAA+_ATPase"/>
</dbReference>
<evidence type="ECO:0008006" key="15">
    <source>
        <dbReference type="Google" id="ProtNLM"/>
    </source>
</evidence>
<dbReference type="InterPro" id="IPR050173">
    <property type="entry name" value="ABC_transporter_C-like"/>
</dbReference>
<gene>
    <name evidence="13" type="ORF">DIATSA_LOCUS4796</name>
</gene>